<proteinExistence type="evidence at transcript level"/>
<evidence type="ECO:0000256" key="1">
    <source>
        <dbReference type="ARBA" id="ARBA00006914"/>
    </source>
</evidence>
<keyword evidence="3" id="KW-0067">ATP-binding</keyword>
<dbReference type="GO" id="GO:0006337">
    <property type="term" value="P:nucleosome disassembly"/>
    <property type="evidence" value="ECO:0007669"/>
    <property type="project" value="TreeGrafter"/>
</dbReference>
<evidence type="ECO:0000313" key="8">
    <source>
        <dbReference type="EMBL" id="JAA55838.1"/>
    </source>
</evidence>
<evidence type="ECO:0000256" key="4">
    <source>
        <dbReference type="ARBA" id="ARBA00023117"/>
    </source>
</evidence>
<keyword evidence="4 5" id="KW-0103">Bromodomain</keyword>
<dbReference type="InterPro" id="IPR036427">
    <property type="entry name" value="Bromodomain-like_sf"/>
</dbReference>
<feature type="compositionally biased region" description="Low complexity" evidence="6">
    <location>
        <begin position="509"/>
        <end position="538"/>
    </location>
</feature>
<dbReference type="InterPro" id="IPR001487">
    <property type="entry name" value="Bromodomain"/>
</dbReference>
<organism evidence="8">
    <name type="scientific">Rhipicephalus pulchellus</name>
    <name type="common">Yellow backed tick</name>
    <name type="synonym">Dermacentor pulchellus</name>
    <dbReference type="NCBI Taxonomy" id="72859"/>
    <lineage>
        <taxon>Eukaryota</taxon>
        <taxon>Metazoa</taxon>
        <taxon>Ecdysozoa</taxon>
        <taxon>Arthropoda</taxon>
        <taxon>Chelicerata</taxon>
        <taxon>Arachnida</taxon>
        <taxon>Acari</taxon>
        <taxon>Parasitiformes</taxon>
        <taxon>Ixodida</taxon>
        <taxon>Ixodoidea</taxon>
        <taxon>Ixodidae</taxon>
        <taxon>Rhipicephalinae</taxon>
        <taxon>Rhipicephalus</taxon>
        <taxon>Rhipicephalus</taxon>
    </lineage>
</organism>
<feature type="compositionally biased region" description="Basic and acidic residues" evidence="6">
    <location>
        <begin position="459"/>
        <end position="470"/>
    </location>
</feature>
<dbReference type="GO" id="GO:0006334">
    <property type="term" value="P:nucleosome assembly"/>
    <property type="evidence" value="ECO:0007669"/>
    <property type="project" value="TreeGrafter"/>
</dbReference>
<dbReference type="AlphaFoldDB" id="L7LY77"/>
<sequence>MRKIVPASQRCGASPARPLSTTVRPLLCQVVEKALVYLQSAFGAGLHKSSIAQRLTIQDGNQSDDSSVFSDDEAMNGICNSTIDLTKEAAAGTESIIPSIRSRFAATRRASHRPRLLICGRPGLGQTTHVAPAVLHLLEHLPLHRLDLPSLHSVTARAPEEACAQVLQEAQRVLPGVLYLPHLCQWWETLGEAVRATFLTLLGDLEPLTPVLWLATADVPFSELPPQVQQLFGPSEVLELVPPTEAERRSFFAPVFAKAATPPRPRRPPPEQMPSLPAAPPPEPRKLTPTELERLRQQEEATLRELRLFLRDILTKLMRDRRYSMFAKPVDASEVPDYLEVIQQPMDLETMMVKIDLHKYQTVAQFLQDIELICSNALEYNPDRNPMDKNIRHRACALQDAANALVDTELDWGFEKICQDIVQARKERGEESVPYVPKNYHVAPRPAPVTSDAPVPDLPRVEASHEEGGPKRYSRRLRGLVVTSDEEDAAENGAAEATREDKTEDPPSARTTATRDATTDVPDASTPDSQSSSKPSSSSKDKAASRSSAKRRRSSSDGAGKNRKTPAVIDKAASRSSAKRRRSSSDGAGKNSDSALPAAKVVAKDRLPSTETRQAAASTRSKEASPGTAESSKAQQDKVAQARESQAVEAMENASSVEEPAAVEQVLQLNRGWLEELEDRTVNETEGATVEQLERLYCALLNVARHHRRSWDRNVMLLEMAQQLDSFKSLLSRQTQT</sequence>
<evidence type="ECO:0000259" key="7">
    <source>
        <dbReference type="PROSITE" id="PS50014"/>
    </source>
</evidence>
<dbReference type="SUPFAM" id="SSF52540">
    <property type="entry name" value="P-loop containing nucleoside triphosphate hydrolases"/>
    <property type="match status" value="1"/>
</dbReference>
<dbReference type="PROSITE" id="PS00633">
    <property type="entry name" value="BROMODOMAIN_1"/>
    <property type="match status" value="1"/>
</dbReference>
<dbReference type="Gene3D" id="1.20.920.10">
    <property type="entry name" value="Bromodomain-like"/>
    <property type="match status" value="1"/>
</dbReference>
<dbReference type="InterPro" id="IPR027417">
    <property type="entry name" value="P-loop_NTPase"/>
</dbReference>
<reference evidence="8" key="1">
    <citation type="submission" date="2012-11" db="EMBL/GenBank/DDBJ databases">
        <authorList>
            <person name="Lucero-Rivera Y.E."/>
            <person name="Tovar-Ramirez D."/>
        </authorList>
    </citation>
    <scope>NUCLEOTIDE SEQUENCE</scope>
    <source>
        <tissue evidence="8">Salivary gland</tissue>
    </source>
</reference>
<dbReference type="InterPro" id="IPR018359">
    <property type="entry name" value="Bromodomain_CS"/>
</dbReference>
<dbReference type="PROSITE" id="PS50014">
    <property type="entry name" value="BROMODOMAIN_2"/>
    <property type="match status" value="1"/>
</dbReference>
<dbReference type="SUPFAM" id="SSF47370">
    <property type="entry name" value="Bromodomain"/>
    <property type="match status" value="1"/>
</dbReference>
<dbReference type="PRINTS" id="PR00503">
    <property type="entry name" value="BROMODOMAIN"/>
</dbReference>
<feature type="region of interest" description="Disordered" evidence="6">
    <location>
        <begin position="259"/>
        <end position="287"/>
    </location>
</feature>
<dbReference type="CDD" id="cd05528">
    <property type="entry name" value="Bromo_AAA"/>
    <property type="match status" value="1"/>
</dbReference>
<evidence type="ECO:0000256" key="2">
    <source>
        <dbReference type="ARBA" id="ARBA00022741"/>
    </source>
</evidence>
<reference evidence="8" key="2">
    <citation type="journal article" date="2015" name="J. Proteomics">
        <title>Sexual differences in the sialomes of the zebra tick, Rhipicephalus pulchellus.</title>
        <authorList>
            <person name="Tan A.W."/>
            <person name="Francischetti I.M."/>
            <person name="Slovak M."/>
            <person name="Kini R.M."/>
            <person name="Ribeiro J.M."/>
        </authorList>
    </citation>
    <scope>NUCLEOTIDE SEQUENCE</scope>
    <source>
        <tissue evidence="8">Salivary gland</tissue>
    </source>
</reference>
<dbReference type="GO" id="GO:0005524">
    <property type="term" value="F:ATP binding"/>
    <property type="evidence" value="ECO:0007669"/>
    <property type="project" value="UniProtKB-KW"/>
</dbReference>
<name>L7LY77_RHIPC</name>
<dbReference type="InterPro" id="IPR045199">
    <property type="entry name" value="ATAD2-like"/>
</dbReference>
<accession>L7LY77</accession>
<dbReference type="SMART" id="SM00297">
    <property type="entry name" value="BROMO"/>
    <property type="match status" value="1"/>
</dbReference>
<dbReference type="PANTHER" id="PTHR23069:SF0">
    <property type="entry name" value="TAT-BINDING HOMOLOG 7"/>
    <property type="match status" value="1"/>
</dbReference>
<comment type="similarity">
    <text evidence="1">Belongs to the AAA ATPase family.</text>
</comment>
<feature type="region of interest" description="Disordered" evidence="6">
    <location>
        <begin position="436"/>
        <end position="659"/>
    </location>
</feature>
<dbReference type="EMBL" id="GACK01009196">
    <property type="protein sequence ID" value="JAA55838.1"/>
    <property type="molecule type" value="mRNA"/>
</dbReference>
<dbReference type="Pfam" id="PF00439">
    <property type="entry name" value="Bromodomain"/>
    <property type="match status" value="1"/>
</dbReference>
<feature type="compositionally biased region" description="Basic and acidic residues" evidence="6">
    <location>
        <begin position="497"/>
        <end position="507"/>
    </location>
</feature>
<protein>
    <submittedName>
        <fullName evidence="8">Putative aaa+-type atpase</fullName>
    </submittedName>
</protein>
<dbReference type="GO" id="GO:0003682">
    <property type="term" value="F:chromatin binding"/>
    <property type="evidence" value="ECO:0007669"/>
    <property type="project" value="TreeGrafter"/>
</dbReference>
<keyword evidence="2" id="KW-0547">Nucleotide-binding</keyword>
<dbReference type="GO" id="GO:0045815">
    <property type="term" value="P:transcription initiation-coupled chromatin remodeling"/>
    <property type="evidence" value="ECO:0007669"/>
    <property type="project" value="TreeGrafter"/>
</dbReference>
<evidence type="ECO:0000256" key="6">
    <source>
        <dbReference type="SAM" id="MobiDB-lite"/>
    </source>
</evidence>
<dbReference type="Gene3D" id="3.40.50.300">
    <property type="entry name" value="P-loop containing nucleotide triphosphate hydrolases"/>
    <property type="match status" value="1"/>
</dbReference>
<dbReference type="GO" id="GO:0042393">
    <property type="term" value="F:histone binding"/>
    <property type="evidence" value="ECO:0007669"/>
    <property type="project" value="TreeGrafter"/>
</dbReference>
<feature type="compositionally biased region" description="Polar residues" evidence="6">
    <location>
        <begin position="609"/>
        <end position="619"/>
    </location>
</feature>
<evidence type="ECO:0000256" key="3">
    <source>
        <dbReference type="ARBA" id="ARBA00022840"/>
    </source>
</evidence>
<dbReference type="GO" id="GO:0016887">
    <property type="term" value="F:ATP hydrolysis activity"/>
    <property type="evidence" value="ECO:0007669"/>
    <property type="project" value="TreeGrafter"/>
</dbReference>
<dbReference type="GO" id="GO:0005634">
    <property type="term" value="C:nucleus"/>
    <property type="evidence" value="ECO:0007669"/>
    <property type="project" value="TreeGrafter"/>
</dbReference>
<evidence type="ECO:0000256" key="5">
    <source>
        <dbReference type="PROSITE-ProRule" id="PRU00035"/>
    </source>
</evidence>
<feature type="domain" description="Bromo" evidence="7">
    <location>
        <begin position="326"/>
        <end position="388"/>
    </location>
</feature>
<dbReference type="PANTHER" id="PTHR23069">
    <property type="entry name" value="AAA DOMAIN-CONTAINING"/>
    <property type="match status" value="1"/>
</dbReference>